<dbReference type="HAMAP" id="MF_01430">
    <property type="entry name" value="OM_assembly_BamA"/>
    <property type="match status" value="1"/>
</dbReference>
<sequence length="795" mass="87812">MGLGWAVGISRDRALRCVNILYRGVIPFFLVFATVSLFSAGLAAAQSYTFNSIQVEGNKRIQTSTIAAYTGINPGKAVSAGELNAAYQRIVDSGVFESVDLEPRGSTLRIIVKERPTINRISIEGNRRLKDEDLEEFIDSKSRQVFNPTIAEADAAIIAEAYSQQGRIAATVTPRIIRRSENRVDLIFEIAEGETIEVERVSFVGNRVFSDRRLRRILETKQAGILRAFIRSDTLIEERIEFDKQVLRDFYLSRGYVDFRVLGSNVELTQERDGFYLVMNVQEGQQFKFGQISTVSEITGVNAAEFQNALKLRPGVVYSPSLVENSIARMERLGIKEGIDFLRVEPRITRNDRDLTLDVEFALVKGPRIFVERIDVEGNTTTLDRVVRQQFRIVEGDPFNPREIRESAERIRALGFFGTADVETREGSTPAQVIVDVDVEEQPTGSLNLGGSYSVVDGFGIAIGLTENNFLGRGQRLSFSISTAQESDAYVLGFTEPYLLGRDLQFNIDLGVASSSSSFASYDIDRAFFAPSLTFPISENGRIQMRYSFSDSEMEARGTPAEDFSGAVILREIEQGRRSSSAFGLSYIYDSRLTGLNPSAGVLFQIGADFAGLGGDDKYVKTSAKVIAQKMILNEEVVLRASFEAGALSWRSETPSRSIDRYILTPTILRGFEPAGIGPRDQSNGFDDAIGGNYYAVARFEAEFPLGLPEELGLRGGVFYDIGNLWGTQNVDTAGAMCGGVAGVCGADGSWRSAIGVSLLWTTGFGPLRFNFSKALQKEIFDKEQSFDLTIQARF</sequence>
<dbReference type="Proteomes" id="UP001255416">
    <property type="component" value="Unassembled WGS sequence"/>
</dbReference>
<dbReference type="RefSeq" id="WP_316774174.1">
    <property type="nucleotide sequence ID" value="NZ_JASMWN010000003.1"/>
</dbReference>
<evidence type="ECO:0000256" key="10">
    <source>
        <dbReference type="SAM" id="Phobius"/>
    </source>
</evidence>
<feature type="transmembrane region" description="Helical" evidence="10">
    <location>
        <begin position="20"/>
        <end position="45"/>
    </location>
</feature>
<feature type="domain" description="POTRA" evidence="11">
    <location>
        <begin position="369"/>
        <end position="442"/>
    </location>
</feature>
<dbReference type="PROSITE" id="PS51779">
    <property type="entry name" value="POTRA"/>
    <property type="match status" value="3"/>
</dbReference>
<gene>
    <name evidence="8 12" type="primary">bamA</name>
    <name evidence="12" type="ORF">QO231_05720</name>
</gene>
<evidence type="ECO:0000256" key="5">
    <source>
        <dbReference type="ARBA" id="ARBA00022737"/>
    </source>
</evidence>
<dbReference type="NCBIfam" id="TIGR03303">
    <property type="entry name" value="OM_YaeT"/>
    <property type="match status" value="1"/>
</dbReference>
<evidence type="ECO:0000259" key="11">
    <source>
        <dbReference type="PROSITE" id="PS51779"/>
    </source>
</evidence>
<keyword evidence="7 8" id="KW-0998">Cell outer membrane</keyword>
<keyword evidence="6 8" id="KW-0472">Membrane</keyword>
<name>A0ABU3VB01_9RHOB</name>
<dbReference type="Pfam" id="PF07244">
    <property type="entry name" value="POTRA"/>
    <property type="match status" value="4"/>
</dbReference>
<evidence type="ECO:0000256" key="6">
    <source>
        <dbReference type="ARBA" id="ARBA00023136"/>
    </source>
</evidence>
<keyword evidence="10" id="KW-1133">Transmembrane helix</keyword>
<dbReference type="InterPro" id="IPR039910">
    <property type="entry name" value="D15-like"/>
</dbReference>
<dbReference type="InterPro" id="IPR010827">
    <property type="entry name" value="BamA/TamA_POTRA"/>
</dbReference>
<comment type="subcellular location">
    <subcellularLocation>
        <location evidence="8">Cell outer membrane</location>
    </subcellularLocation>
    <subcellularLocation>
        <location evidence="1">Membrane</location>
    </subcellularLocation>
</comment>
<dbReference type="PANTHER" id="PTHR12815:SF23">
    <property type="entry name" value="OUTER MEMBRANE PROTEIN ASSEMBLY FACTOR BAMA"/>
    <property type="match status" value="1"/>
</dbReference>
<evidence type="ECO:0000313" key="13">
    <source>
        <dbReference type="Proteomes" id="UP001255416"/>
    </source>
</evidence>
<comment type="subunit">
    <text evidence="8">Part of the Bam complex.</text>
</comment>
<evidence type="ECO:0000256" key="7">
    <source>
        <dbReference type="ARBA" id="ARBA00023237"/>
    </source>
</evidence>
<evidence type="ECO:0000256" key="9">
    <source>
        <dbReference type="NCBIfam" id="TIGR03303"/>
    </source>
</evidence>
<dbReference type="Gene3D" id="3.10.20.310">
    <property type="entry name" value="membrane protein fhac"/>
    <property type="match status" value="5"/>
</dbReference>
<keyword evidence="3 8" id="KW-0812">Transmembrane</keyword>
<feature type="domain" description="POTRA" evidence="11">
    <location>
        <begin position="116"/>
        <end position="193"/>
    </location>
</feature>
<dbReference type="InterPro" id="IPR034746">
    <property type="entry name" value="POTRA"/>
</dbReference>
<dbReference type="InterPro" id="IPR000184">
    <property type="entry name" value="Bac_surfAg_D15"/>
</dbReference>
<dbReference type="Pfam" id="PF01103">
    <property type="entry name" value="Omp85"/>
    <property type="match status" value="1"/>
</dbReference>
<dbReference type="Gene3D" id="2.40.160.50">
    <property type="entry name" value="membrane protein fhac: a member of the omp85/tpsb transporter family"/>
    <property type="match status" value="1"/>
</dbReference>
<evidence type="ECO:0000313" key="12">
    <source>
        <dbReference type="EMBL" id="MDU9003351.1"/>
    </source>
</evidence>
<keyword evidence="5 8" id="KW-0677">Repeat</keyword>
<dbReference type="PIRSF" id="PIRSF006076">
    <property type="entry name" value="OM_assembly_OMP85"/>
    <property type="match status" value="1"/>
</dbReference>
<keyword evidence="4 8" id="KW-0732">Signal</keyword>
<evidence type="ECO:0000256" key="2">
    <source>
        <dbReference type="ARBA" id="ARBA00022452"/>
    </source>
</evidence>
<dbReference type="EMBL" id="JASMWN010000003">
    <property type="protein sequence ID" value="MDU9003351.1"/>
    <property type="molecule type" value="Genomic_DNA"/>
</dbReference>
<evidence type="ECO:0000256" key="1">
    <source>
        <dbReference type="ARBA" id="ARBA00004370"/>
    </source>
</evidence>
<evidence type="ECO:0000256" key="3">
    <source>
        <dbReference type="ARBA" id="ARBA00022692"/>
    </source>
</evidence>
<comment type="function">
    <text evidence="8">Part of the outer membrane protein assembly complex, which is involved in assembly and insertion of beta-barrel proteins into the outer membrane.</text>
</comment>
<comment type="caution">
    <text evidence="12">The sequence shown here is derived from an EMBL/GenBank/DDBJ whole genome shotgun (WGS) entry which is preliminary data.</text>
</comment>
<protein>
    <recommendedName>
        <fullName evidence="8 9">Outer membrane protein assembly factor BamA</fullName>
    </recommendedName>
</protein>
<reference evidence="13" key="1">
    <citation type="submission" date="2023-05" db="EMBL/GenBank/DDBJ databases">
        <title>Sedimentitalea sp. nov. JM2-8.</title>
        <authorList>
            <person name="Huang J."/>
        </authorList>
    </citation>
    <scope>NUCLEOTIDE SEQUENCE [LARGE SCALE GENOMIC DNA]</scope>
    <source>
        <strain evidence="13">KHS03</strain>
    </source>
</reference>
<evidence type="ECO:0000256" key="4">
    <source>
        <dbReference type="ARBA" id="ARBA00022729"/>
    </source>
</evidence>
<keyword evidence="2 8" id="KW-1134">Transmembrane beta strand</keyword>
<proteinExistence type="inferred from homology"/>
<keyword evidence="13" id="KW-1185">Reference proteome</keyword>
<organism evidence="12 13">
    <name type="scientific">Sedimentitalea todarodis</name>
    <dbReference type="NCBI Taxonomy" id="1631240"/>
    <lineage>
        <taxon>Bacteria</taxon>
        <taxon>Pseudomonadati</taxon>
        <taxon>Pseudomonadota</taxon>
        <taxon>Alphaproteobacteria</taxon>
        <taxon>Rhodobacterales</taxon>
        <taxon>Paracoccaceae</taxon>
        <taxon>Sedimentitalea</taxon>
    </lineage>
</organism>
<feature type="domain" description="POTRA" evidence="11">
    <location>
        <begin position="48"/>
        <end position="115"/>
    </location>
</feature>
<dbReference type="InterPro" id="IPR023707">
    <property type="entry name" value="OM_assembly_BamA"/>
</dbReference>
<dbReference type="PANTHER" id="PTHR12815">
    <property type="entry name" value="SORTING AND ASSEMBLY MACHINERY SAMM50 PROTEIN FAMILY MEMBER"/>
    <property type="match status" value="1"/>
</dbReference>
<accession>A0ABU3VB01</accession>
<evidence type="ECO:0000256" key="8">
    <source>
        <dbReference type="HAMAP-Rule" id="MF_01430"/>
    </source>
</evidence>
<comment type="similarity">
    <text evidence="8">Belongs to the BamA family.</text>
</comment>